<evidence type="ECO:0000256" key="4">
    <source>
        <dbReference type="ARBA" id="ARBA00023242"/>
    </source>
</evidence>
<keyword evidence="7" id="KW-1185">Reference proteome</keyword>
<dbReference type="GO" id="GO:0017056">
    <property type="term" value="F:structural constituent of nuclear pore"/>
    <property type="evidence" value="ECO:0007669"/>
    <property type="project" value="InterPro"/>
</dbReference>
<dbReference type="Proteomes" id="UP000095300">
    <property type="component" value="Unassembled WGS sequence"/>
</dbReference>
<evidence type="ECO:0000259" key="5">
    <source>
        <dbReference type="Pfam" id="PF08801"/>
    </source>
</evidence>
<accession>A0A1I8NVD9</accession>
<dbReference type="Pfam" id="PF08801">
    <property type="entry name" value="Nucleoporin_N"/>
    <property type="match status" value="1"/>
</dbReference>
<dbReference type="GO" id="GO:0006606">
    <property type="term" value="P:protein import into nucleus"/>
    <property type="evidence" value="ECO:0007669"/>
    <property type="project" value="TreeGrafter"/>
</dbReference>
<dbReference type="Gene3D" id="2.130.10.10">
    <property type="entry name" value="YVTN repeat-like/Quinoprotein amine dehydrogenase"/>
    <property type="match status" value="1"/>
</dbReference>
<evidence type="ECO:0000313" key="6">
    <source>
        <dbReference type="EnsemblMetazoa" id="SCAU002359-PB"/>
    </source>
</evidence>
<dbReference type="PANTHER" id="PTHR13405">
    <property type="entry name" value="NUCLEAR PORE COMPLEX PROTEIN NUP133"/>
    <property type="match status" value="1"/>
</dbReference>
<dbReference type="InterPro" id="IPR014908">
    <property type="entry name" value="Nucleoporin_Nup133/Nup155_N"/>
</dbReference>
<name>A0A1I8NVD9_STOCA</name>
<dbReference type="KEGG" id="scac:106082969"/>
<dbReference type="GO" id="GO:0031080">
    <property type="term" value="C:nuclear pore outer ring"/>
    <property type="evidence" value="ECO:0007669"/>
    <property type="project" value="TreeGrafter"/>
</dbReference>
<dbReference type="OrthoDB" id="103454at2759"/>
<dbReference type="GO" id="GO:0016973">
    <property type="term" value="P:poly(A)+ mRNA export from nucleus"/>
    <property type="evidence" value="ECO:0007669"/>
    <property type="project" value="TreeGrafter"/>
</dbReference>
<reference evidence="6" key="1">
    <citation type="submission" date="2020-05" db="UniProtKB">
        <authorList>
            <consortium name="EnsemblMetazoa"/>
        </authorList>
    </citation>
    <scope>IDENTIFICATION</scope>
    <source>
        <strain evidence="6">USDA</strain>
    </source>
</reference>
<keyword evidence="3" id="KW-0813">Transport</keyword>
<proteinExistence type="inferred from homology"/>
<evidence type="ECO:0000256" key="1">
    <source>
        <dbReference type="ARBA" id="ARBA00004123"/>
    </source>
</evidence>
<evidence type="ECO:0000313" key="7">
    <source>
        <dbReference type="Proteomes" id="UP000095300"/>
    </source>
</evidence>
<dbReference type="FunFam" id="1.20.58.1380:FF:000002">
    <property type="entry name" value="Nup133"/>
    <property type="match status" value="1"/>
</dbReference>
<dbReference type="Gene3D" id="1.25.40.700">
    <property type="match status" value="1"/>
</dbReference>
<dbReference type="VEuPathDB" id="VectorBase:SCAU002359"/>
<dbReference type="AlphaFoldDB" id="A0A1I8NVD9"/>
<gene>
    <name evidence="6" type="primary">106082969</name>
</gene>
<dbReference type="STRING" id="35570.A0A1I8NVD9"/>
<sequence>MDKALHQQLYSGMARHSLGGASAAGLRTRQSPASSFGSSGRKSLGGSVLGYGGGGGLKKSAASSGGIGQSSRYSISGRSNQSVLGIRSDFNLVESYGFQLPVLVNEALTFSEKNQAVSVRCSENGWAWVVHGRRLLVWQYKDVRNAGTGNSPPKSAKELMARSSQRRAGAMAQCRELTLPHCDIGHKASLVSVFLSEGQQMASCVAVSPTGDVRYWPSIAHDGSSVDLTNILDGQEFDHMLTLPPQQMPMSYLLVTTTCSLVLLQLQLQNGRHVLQHKTIRQPSGFLGGIGKKFASIIIGMNSGSDKENKFVAVACDPLSSGDREAVISVLADRWLQRWRLNHTGHNEQMLFEDGEVIRKIRDEFLQKFWNVRDSVDVNLQLLDMRIFESKTYILAGAVNGPHTPQMYYGMAILTTSNEGMHLQSFVPLKFSQFYSVSTENDCLSLRFIICRTHIYIYNDKVVYPLSLSNIQMGEIDAEKIEFHLQDDRILSAAVCGQIPLIFSRTHGLVSITPGDFDSAEMMVNIASPSPEVFSPIAETSLREQSVLSSSMSNINEQNLYMYELDPDSIYSEFKDDVSQLKAAFIYRLKRNTAMCNTILNELLRNTVEPHTAGTLSETAQLDKMVITIAEDLAEDVPASDPRWEQLFEESTAHKHALGSSSSLQIITQLKEKNLALRHFVEFLHATGLWDKLSAVPSAGGSVLKPTSFVISDINERIIAAIALRSIQNKYGKLIDDAINLLVQRWQERPQGNLTAQDLFYVRICKFQDILQAFCDLADGRIDTQHQTSSLASFIYDINVIVLHVVSEVMNFREQNTTVYSLPADKMDSYEYLPWTAMSGNIGMRDALSHLIDISVKYGAHGTSDPDLKQRIYQQILELIDIVLDGRKHYLDSVRDTEKYNVLQQQFESQRRALISILLDDQQYEAAAKLAEKYLDFQSLVLLCDVTNNQERLDMYIKKYEEYDFSQFAINWHLRQNRQGEVFERFKGNQAALSQFMRDHPTLGWIQLVFNGDFERASKTLFQLAQSETEFVQRKKSMLSLAKLSAFAAADSDVTLQLETINAELNIVDYQEQLSDHLLQTFGYDVENQKVLRIEEIINLFIAEEHETATEFDFRKALELLNYLEDPFEARHKIWCAAILRDNWIQYDTNTAVDYIQNLMFFKLIELCHLMDGDFETFLPPMEEFLNSSDLEDLVNNKSFQYLLKLTYEYINDAYKKSDDMMDM</sequence>
<comment type="similarity">
    <text evidence="2">Belongs to the nucleoporin Nup133 family.</text>
</comment>
<dbReference type="InterPro" id="IPR037624">
    <property type="entry name" value="Nup133-like"/>
</dbReference>
<keyword evidence="4" id="KW-0539">Nucleus</keyword>
<feature type="domain" description="Nucleoporin Nup133/Nup155-like N-terminal" evidence="5">
    <location>
        <begin position="93"/>
        <end position="471"/>
    </location>
</feature>
<dbReference type="Gene3D" id="1.20.58.1380">
    <property type="match status" value="1"/>
</dbReference>
<dbReference type="EnsemblMetazoa" id="SCAU002359-RB">
    <property type="protein sequence ID" value="SCAU002359-PB"/>
    <property type="gene ID" value="SCAU002359"/>
</dbReference>
<comment type="subcellular location">
    <subcellularLocation>
        <location evidence="1">Nucleus</location>
    </subcellularLocation>
</comment>
<protein>
    <recommendedName>
        <fullName evidence="5">Nucleoporin Nup133/Nup155-like N-terminal domain-containing protein</fullName>
    </recommendedName>
</protein>
<evidence type="ECO:0000256" key="3">
    <source>
        <dbReference type="ARBA" id="ARBA00022448"/>
    </source>
</evidence>
<dbReference type="GO" id="GO:0000972">
    <property type="term" value="P:transcription-dependent tethering of RNA polymerase II gene DNA at nuclear periphery"/>
    <property type="evidence" value="ECO:0007669"/>
    <property type="project" value="TreeGrafter"/>
</dbReference>
<dbReference type="SUPFAM" id="SSF117289">
    <property type="entry name" value="Nucleoporin domain"/>
    <property type="match status" value="1"/>
</dbReference>
<dbReference type="PANTHER" id="PTHR13405:SF11">
    <property type="entry name" value="NUCLEAR PORE COMPLEX PROTEIN NUP133"/>
    <property type="match status" value="1"/>
</dbReference>
<dbReference type="InterPro" id="IPR015943">
    <property type="entry name" value="WD40/YVTN_repeat-like_dom_sf"/>
</dbReference>
<organism evidence="6 7">
    <name type="scientific">Stomoxys calcitrans</name>
    <name type="common">Stable fly</name>
    <name type="synonym">Conops calcitrans</name>
    <dbReference type="NCBI Taxonomy" id="35570"/>
    <lineage>
        <taxon>Eukaryota</taxon>
        <taxon>Metazoa</taxon>
        <taxon>Ecdysozoa</taxon>
        <taxon>Arthropoda</taxon>
        <taxon>Hexapoda</taxon>
        <taxon>Insecta</taxon>
        <taxon>Pterygota</taxon>
        <taxon>Neoptera</taxon>
        <taxon>Endopterygota</taxon>
        <taxon>Diptera</taxon>
        <taxon>Brachycera</taxon>
        <taxon>Muscomorpha</taxon>
        <taxon>Muscoidea</taxon>
        <taxon>Muscidae</taxon>
        <taxon>Stomoxys</taxon>
    </lineage>
</organism>
<evidence type="ECO:0000256" key="2">
    <source>
        <dbReference type="ARBA" id="ARBA00005569"/>
    </source>
</evidence>